<comment type="caution">
    <text evidence="2">The sequence shown here is derived from an EMBL/GenBank/DDBJ whole genome shotgun (WGS) entry which is preliminary data.</text>
</comment>
<evidence type="ECO:0000313" key="3">
    <source>
        <dbReference type="Proteomes" id="UP000626092"/>
    </source>
</evidence>
<dbReference type="SUPFAM" id="SSF81383">
    <property type="entry name" value="F-box domain"/>
    <property type="match status" value="1"/>
</dbReference>
<dbReference type="PANTHER" id="PTHR31672">
    <property type="entry name" value="BNACNNG10540D PROTEIN"/>
    <property type="match status" value="1"/>
</dbReference>
<dbReference type="SMART" id="SM00256">
    <property type="entry name" value="FBOX"/>
    <property type="match status" value="1"/>
</dbReference>
<dbReference type="InterPro" id="IPR036047">
    <property type="entry name" value="F-box-like_dom_sf"/>
</dbReference>
<dbReference type="InterPro" id="IPR017451">
    <property type="entry name" value="F-box-assoc_interact_dom"/>
</dbReference>
<evidence type="ECO:0000259" key="1">
    <source>
        <dbReference type="PROSITE" id="PS50181"/>
    </source>
</evidence>
<dbReference type="PANTHER" id="PTHR31672:SF13">
    <property type="entry name" value="F-BOX PROTEIN CPR30-LIKE"/>
    <property type="match status" value="1"/>
</dbReference>
<gene>
    <name evidence="2" type="ORF">RHSIM_Rhsim04G0042200</name>
</gene>
<dbReference type="Pfam" id="PF12937">
    <property type="entry name" value="F-box-like"/>
    <property type="match status" value="1"/>
</dbReference>
<dbReference type="EMBL" id="WJXA01000004">
    <property type="protein sequence ID" value="KAF7144762.1"/>
    <property type="molecule type" value="Genomic_DNA"/>
</dbReference>
<dbReference type="PROSITE" id="PS50181">
    <property type="entry name" value="FBOX"/>
    <property type="match status" value="1"/>
</dbReference>
<dbReference type="Gene3D" id="1.20.1280.50">
    <property type="match status" value="1"/>
</dbReference>
<protein>
    <recommendedName>
        <fullName evidence="1">F-box domain-containing protein</fullName>
    </recommendedName>
</protein>
<reference evidence="2" key="1">
    <citation type="submission" date="2019-11" db="EMBL/GenBank/DDBJ databases">
        <authorList>
            <person name="Liu Y."/>
            <person name="Hou J."/>
            <person name="Li T.-Q."/>
            <person name="Guan C.-H."/>
            <person name="Wu X."/>
            <person name="Wu H.-Z."/>
            <person name="Ling F."/>
            <person name="Zhang R."/>
            <person name="Shi X.-G."/>
            <person name="Ren J.-P."/>
            <person name="Chen E.-F."/>
            <person name="Sun J.-M."/>
        </authorList>
    </citation>
    <scope>NUCLEOTIDE SEQUENCE</scope>
    <source>
        <strain evidence="2">Adult_tree_wgs_1</strain>
        <tissue evidence="2">Leaves</tissue>
    </source>
</reference>
<dbReference type="AlphaFoldDB" id="A0A834LRG7"/>
<dbReference type="NCBIfam" id="TIGR01640">
    <property type="entry name" value="F_box_assoc_1"/>
    <property type="match status" value="1"/>
</dbReference>
<accession>A0A834LRG7</accession>
<dbReference type="OrthoDB" id="610337at2759"/>
<evidence type="ECO:0000313" key="2">
    <source>
        <dbReference type="EMBL" id="KAF7144762.1"/>
    </source>
</evidence>
<dbReference type="InterPro" id="IPR050796">
    <property type="entry name" value="SCF_F-box_component"/>
</dbReference>
<sequence>METSIFSIPNTILMEILSKLPISTICNCKCVCSYFRNLISDPQFAQLRLSTPSQPSLMLLSDDSRESSLYLVESIDTCDAESDIDDNICIPSNTLLKFYPECDGPAEGLEVLSSCNGLICFYWPRTYNPYVICNPVINEYVIVPQTEKGCLIGAGFGFCPGTNQYKLLRILYPIILYYLPAPWEINLEAEIITLGTNLWRTVGDAPRYLQSYSGGCFLKGALHWIVTENSSELMCCFDFGKENFQPFPGPCQFRGLPGRMRVDAMILGELKGGLSLCHRPSDDDTVDIWVMKDYAVQESWTKDFVIKIQLVEAIFHNHHYRNYHYQPLMGSNNEDILMLGESSLLLSWNIRDRSFRRVNGLPFFSRAIPYIQSFVSIKNVASGR</sequence>
<keyword evidence="3" id="KW-1185">Reference proteome</keyword>
<dbReference type="Proteomes" id="UP000626092">
    <property type="component" value="Unassembled WGS sequence"/>
</dbReference>
<name>A0A834LRG7_RHOSS</name>
<dbReference type="InterPro" id="IPR006527">
    <property type="entry name" value="F-box-assoc_dom_typ1"/>
</dbReference>
<dbReference type="InterPro" id="IPR001810">
    <property type="entry name" value="F-box_dom"/>
</dbReference>
<dbReference type="Pfam" id="PF07734">
    <property type="entry name" value="FBA_1"/>
    <property type="match status" value="1"/>
</dbReference>
<organism evidence="2 3">
    <name type="scientific">Rhododendron simsii</name>
    <name type="common">Sims's rhododendron</name>
    <dbReference type="NCBI Taxonomy" id="118357"/>
    <lineage>
        <taxon>Eukaryota</taxon>
        <taxon>Viridiplantae</taxon>
        <taxon>Streptophyta</taxon>
        <taxon>Embryophyta</taxon>
        <taxon>Tracheophyta</taxon>
        <taxon>Spermatophyta</taxon>
        <taxon>Magnoliopsida</taxon>
        <taxon>eudicotyledons</taxon>
        <taxon>Gunneridae</taxon>
        <taxon>Pentapetalae</taxon>
        <taxon>asterids</taxon>
        <taxon>Ericales</taxon>
        <taxon>Ericaceae</taxon>
        <taxon>Ericoideae</taxon>
        <taxon>Rhodoreae</taxon>
        <taxon>Rhododendron</taxon>
    </lineage>
</organism>
<feature type="domain" description="F-box" evidence="1">
    <location>
        <begin position="2"/>
        <end position="47"/>
    </location>
</feature>
<proteinExistence type="predicted"/>